<organism evidence="1 2">
    <name type="scientific">Allacma fusca</name>
    <dbReference type="NCBI Taxonomy" id="39272"/>
    <lineage>
        <taxon>Eukaryota</taxon>
        <taxon>Metazoa</taxon>
        <taxon>Ecdysozoa</taxon>
        <taxon>Arthropoda</taxon>
        <taxon>Hexapoda</taxon>
        <taxon>Collembola</taxon>
        <taxon>Symphypleona</taxon>
        <taxon>Sminthuridae</taxon>
        <taxon>Allacma</taxon>
    </lineage>
</organism>
<comment type="caution">
    <text evidence="1">The sequence shown here is derived from an EMBL/GenBank/DDBJ whole genome shotgun (WGS) entry which is preliminary data.</text>
</comment>
<dbReference type="AlphaFoldDB" id="A0A8J2JUF0"/>
<dbReference type="Proteomes" id="UP000708208">
    <property type="component" value="Unassembled WGS sequence"/>
</dbReference>
<protein>
    <submittedName>
        <fullName evidence="1">Uncharacterized protein</fullName>
    </submittedName>
</protein>
<dbReference type="OrthoDB" id="7697691at2759"/>
<evidence type="ECO:0000313" key="1">
    <source>
        <dbReference type="EMBL" id="CAG7724103.1"/>
    </source>
</evidence>
<evidence type="ECO:0000313" key="2">
    <source>
        <dbReference type="Proteomes" id="UP000708208"/>
    </source>
</evidence>
<gene>
    <name evidence="1" type="ORF">AFUS01_LOCUS13143</name>
</gene>
<proteinExistence type="predicted"/>
<dbReference type="Pfam" id="PF02992">
    <property type="entry name" value="Transposase_21"/>
    <property type="match status" value="1"/>
</dbReference>
<accession>A0A8J2JUF0</accession>
<feature type="non-terminal residue" evidence="1">
    <location>
        <position position="1"/>
    </location>
</feature>
<keyword evidence="2" id="KW-1185">Reference proteome</keyword>
<name>A0A8J2JUF0_9HEXA</name>
<sequence>MGRYKIYTLSSTPIKNIPTRTRQRILRRVLKPSTAPSSCHDRNQSTNNFSLNFQDESGVNGTDTGDLSISGYEKFANENYVDQQYESSGSEDSFDNVRANENQLYADARITEEQSRLLILAYTHRYNLTKEALEDLLELVEFHTPIGTKLVKSKYLVNKFIEAGSSNFEQRHYYCDNYTVYLGCSPYTNVCTKCSTLNTPLKEKSGENFFFVFDPEPQIVEFLETQHFKKLINVNTAPNLFQDIIDGGCYKNLGKSSQDFTCCMNTDGISPFMSSNYQMWPYCISLNEFPYRIRRSNCILVALWFGISKPNFTTFLTPLVNIFNRLGNAGLIWNYNGQNVSSKIFFPILVCDSPARSYVQGMTQHNGSYSCPYCLHPGETLWTPENSHKSIIPYVKTQHQLRTQETFVQH</sequence>
<dbReference type="InterPro" id="IPR004242">
    <property type="entry name" value="Transposase_21"/>
</dbReference>
<dbReference type="EMBL" id="CAJVCH010105753">
    <property type="protein sequence ID" value="CAG7724103.1"/>
    <property type="molecule type" value="Genomic_DNA"/>
</dbReference>
<reference evidence="1" key="1">
    <citation type="submission" date="2021-06" db="EMBL/GenBank/DDBJ databases">
        <authorList>
            <person name="Hodson N. C."/>
            <person name="Mongue J. A."/>
            <person name="Jaron S. K."/>
        </authorList>
    </citation>
    <scope>NUCLEOTIDE SEQUENCE</scope>
</reference>